<evidence type="ECO:0000256" key="1">
    <source>
        <dbReference type="ARBA" id="ARBA00022448"/>
    </source>
</evidence>
<proteinExistence type="inferred from homology"/>
<dbReference type="InterPro" id="IPR039261">
    <property type="entry name" value="FNR_nucleotide-bd"/>
</dbReference>
<dbReference type="InterPro" id="IPR017927">
    <property type="entry name" value="FAD-bd_FR_type"/>
</dbReference>
<feature type="binding site" evidence="10 11">
    <location>
        <position position="229"/>
    </location>
    <ligand>
        <name>[2Fe-2S] cluster</name>
        <dbReference type="ChEBI" id="CHEBI:190135"/>
    </ligand>
</feature>
<organism evidence="13 14">
    <name type="scientific">Odinarchaeota yellowstonii (strain LCB_4)</name>
    <dbReference type="NCBI Taxonomy" id="1841599"/>
    <lineage>
        <taxon>Archaea</taxon>
        <taxon>Promethearchaeati</taxon>
        <taxon>Candidatus Odinarchaeota</taxon>
        <taxon>Candidatus Odinarchaeia</taxon>
        <taxon>Candidatus Odinarchaeales</taxon>
        <taxon>Candidatus Odinarchaeaceae</taxon>
        <taxon>Candidatus Odinarchaeum</taxon>
    </lineage>
</organism>
<dbReference type="InterPro" id="IPR019480">
    <property type="entry name" value="Dihydroorotate_DH_Fe-S-bd"/>
</dbReference>
<dbReference type="GO" id="GO:0046872">
    <property type="term" value="F:metal ion binding"/>
    <property type="evidence" value="ECO:0007669"/>
    <property type="project" value="UniProtKB-KW"/>
</dbReference>
<dbReference type="SUPFAM" id="SSF63380">
    <property type="entry name" value="Riboflavin synthase domain-like"/>
    <property type="match status" value="1"/>
</dbReference>
<evidence type="ECO:0000256" key="11">
    <source>
        <dbReference type="PIRSR" id="PIRSR006816-2"/>
    </source>
</evidence>
<keyword evidence="6 10" id="KW-0665">Pyrimidine biosynthesis</keyword>
<reference evidence="13" key="2">
    <citation type="journal article" date="2022" name="Nat. Microbiol.">
        <title>A closed Candidatus Odinarchaeum chromosome exposes Asgard archaeal viruses.</title>
        <authorList>
            <person name="Tamarit D."/>
            <person name="Caceres E.F."/>
            <person name="Krupovic M."/>
            <person name="Nijland R."/>
            <person name="Eme L."/>
            <person name="Robinson N.P."/>
            <person name="Ettema T.J.G."/>
        </authorList>
    </citation>
    <scope>NUCLEOTIDE SEQUENCE</scope>
    <source>
        <strain evidence="13">LCB_4</strain>
    </source>
</reference>
<keyword evidence="8 10" id="KW-0408">Iron</keyword>
<evidence type="ECO:0000256" key="2">
    <source>
        <dbReference type="ARBA" id="ARBA00022630"/>
    </source>
</evidence>
<comment type="pathway">
    <text evidence="10">Pyrimidine metabolism; UMP biosynthesis via de novo pathway; orotate from (S)-dihydroorotate (NAD(+) route): step 1/1.</text>
</comment>
<dbReference type="GO" id="GO:0044205">
    <property type="term" value="P:'de novo' UMP biosynthetic process"/>
    <property type="evidence" value="ECO:0007669"/>
    <property type="project" value="UniProtKB-UniRule"/>
</dbReference>
<feature type="binding site" evidence="10 11">
    <location>
        <position position="226"/>
    </location>
    <ligand>
        <name>[2Fe-2S] cluster</name>
        <dbReference type="ChEBI" id="CHEBI:190135"/>
    </ligand>
</feature>
<evidence type="ECO:0000313" key="13">
    <source>
        <dbReference type="EMBL" id="WEU40645.1"/>
    </source>
</evidence>
<evidence type="ECO:0000256" key="3">
    <source>
        <dbReference type="ARBA" id="ARBA00022714"/>
    </source>
</evidence>
<comment type="function">
    <text evidence="10">Responsible for channeling the electrons from the oxidation of dihydroorotate from the FMN redox center in the PyrD type B subunit to the ultimate electron acceptor NAD(+).</text>
</comment>
<dbReference type="HAMAP" id="MF_01211">
    <property type="entry name" value="DHODB_Fe_S_bind"/>
    <property type="match status" value="1"/>
</dbReference>
<dbReference type="GO" id="GO:0051537">
    <property type="term" value="F:2 iron, 2 sulfur cluster binding"/>
    <property type="evidence" value="ECO:0007669"/>
    <property type="project" value="UniProtKB-KW"/>
</dbReference>
<dbReference type="PROSITE" id="PS51384">
    <property type="entry name" value="FAD_FR"/>
    <property type="match status" value="1"/>
</dbReference>
<gene>
    <name evidence="10" type="primary">pyrK</name>
    <name evidence="13" type="ORF">OdinLCB4_001565</name>
</gene>
<dbReference type="PIRSF" id="PIRSF006816">
    <property type="entry name" value="Cyc3_hyd_g"/>
    <property type="match status" value="1"/>
</dbReference>
<accession>A0AAF0IBQ5</accession>
<dbReference type="KEGG" id="oyw:OdinLCB4_001565"/>
<dbReference type="GO" id="GO:0050660">
    <property type="term" value="F:flavin adenine dinucleotide binding"/>
    <property type="evidence" value="ECO:0007669"/>
    <property type="project" value="InterPro"/>
</dbReference>
<name>A0AAF0IBQ5_ODILC</name>
<evidence type="ECO:0000256" key="8">
    <source>
        <dbReference type="ARBA" id="ARBA00023004"/>
    </source>
</evidence>
<dbReference type="Gene3D" id="2.40.30.10">
    <property type="entry name" value="Translation factors"/>
    <property type="match status" value="1"/>
</dbReference>
<dbReference type="EMBL" id="CP091871">
    <property type="protein sequence ID" value="WEU40645.1"/>
    <property type="molecule type" value="Genomic_DNA"/>
</dbReference>
<keyword evidence="3 10" id="KW-0001">2Fe-2S</keyword>
<dbReference type="PANTHER" id="PTHR43513">
    <property type="entry name" value="DIHYDROOROTATE DEHYDROGENASE B (NAD(+)), ELECTRON TRANSFER SUBUNIT"/>
    <property type="match status" value="1"/>
</dbReference>
<feature type="binding site" evidence="10 11">
    <location>
        <position position="221"/>
    </location>
    <ligand>
        <name>[2Fe-2S] cluster</name>
        <dbReference type="ChEBI" id="CHEBI:190135"/>
    </ligand>
</feature>
<dbReference type="PRINTS" id="PR00410">
    <property type="entry name" value="PHEHYDRXLASE"/>
</dbReference>
<dbReference type="InterPro" id="IPR012165">
    <property type="entry name" value="Cyt_c3_hydrogenase_gsu"/>
</dbReference>
<dbReference type="AlphaFoldDB" id="A0AAF0IBQ5"/>
<dbReference type="GO" id="GO:0009055">
    <property type="term" value="F:electron transfer activity"/>
    <property type="evidence" value="ECO:0007669"/>
    <property type="project" value="UniProtKB-UniRule"/>
</dbReference>
<comment type="cofactor">
    <cofactor evidence="10">
        <name>[2Fe-2S] cluster</name>
        <dbReference type="ChEBI" id="CHEBI:190135"/>
    </cofactor>
    <text evidence="10">Binds 1 [2Fe-2S] cluster per subunit.</text>
</comment>
<evidence type="ECO:0000256" key="10">
    <source>
        <dbReference type="HAMAP-Rule" id="MF_01211"/>
    </source>
</evidence>
<keyword evidence="5 10" id="KW-0274">FAD</keyword>
<dbReference type="InterPro" id="IPR050353">
    <property type="entry name" value="PyrK_electron_transfer"/>
</dbReference>
<evidence type="ECO:0000256" key="9">
    <source>
        <dbReference type="ARBA" id="ARBA00023014"/>
    </source>
</evidence>
<keyword evidence="9 10" id="KW-0411">Iron-sulfur</keyword>
<evidence type="ECO:0000313" key="14">
    <source>
        <dbReference type="Proteomes" id="UP000186851"/>
    </source>
</evidence>
<evidence type="ECO:0000259" key="12">
    <source>
        <dbReference type="PROSITE" id="PS51384"/>
    </source>
</evidence>
<feature type="binding site" evidence="10 11">
    <location>
        <position position="237"/>
    </location>
    <ligand>
        <name>[2Fe-2S] cluster</name>
        <dbReference type="ChEBI" id="CHEBI:190135"/>
    </ligand>
</feature>
<feature type="domain" description="FAD-binding FR-type" evidence="12">
    <location>
        <begin position="2"/>
        <end position="97"/>
    </location>
</feature>
<keyword evidence="7 10" id="KW-0249">Electron transport</keyword>
<comment type="cofactor">
    <cofactor evidence="10">
        <name>FAD</name>
        <dbReference type="ChEBI" id="CHEBI:57692"/>
    </cofactor>
    <text evidence="10">Binds 1 FAD per subunit.</text>
</comment>
<evidence type="ECO:0000256" key="7">
    <source>
        <dbReference type="ARBA" id="ARBA00022982"/>
    </source>
</evidence>
<dbReference type="PANTHER" id="PTHR43513:SF3">
    <property type="entry name" value="DIHYDROOROTATE DEHYDROGENASE B (NAD(+)), ELECTRON TRANSFER SUBUNIT-RELATED"/>
    <property type="match status" value="1"/>
</dbReference>
<keyword evidence="4 10" id="KW-0479">Metal-binding</keyword>
<dbReference type="InterPro" id="IPR023455">
    <property type="entry name" value="Dihydroorotate_DHASE_ETsu"/>
</dbReference>
<evidence type="ECO:0000256" key="6">
    <source>
        <dbReference type="ARBA" id="ARBA00022975"/>
    </source>
</evidence>
<evidence type="ECO:0000256" key="5">
    <source>
        <dbReference type="ARBA" id="ARBA00022827"/>
    </source>
</evidence>
<evidence type="ECO:0000256" key="4">
    <source>
        <dbReference type="ARBA" id="ARBA00022723"/>
    </source>
</evidence>
<dbReference type="InterPro" id="IPR001433">
    <property type="entry name" value="OxRdtase_FAD/NAD-bd"/>
</dbReference>
<dbReference type="Pfam" id="PF10418">
    <property type="entry name" value="DHODB_Fe-S_bind"/>
    <property type="match status" value="1"/>
</dbReference>
<sequence length="270" mass="30009">MHKPRICKILKVENEAENIKTVYFKDRMISSRIIPGQFIMVWIPGVDEIPMGVSHIGLNSELAITVEAVGEATERLCSLKEGDFIGVRGPYGRGFSPPGLSNLIIGGGTGMAPLMPLIEHCVREKVKVNVLLGGGSLSKTPFIKKLKNILNTQLECFKVTTEDGSYGCKGLVTDLLDEVLLKNSFERVYACGPELMLKKIYEYSLERRLPLEVSLERYIKCGIGICGSCYIGPYRICVEGPVFKINELEKIRNILGEWTRDSSGRLIPLK</sequence>
<dbReference type="SUPFAM" id="SSF52343">
    <property type="entry name" value="Ferredoxin reductase-like, C-terminal NADP-linked domain"/>
    <property type="match status" value="1"/>
</dbReference>
<keyword evidence="2 10" id="KW-0285">Flavoprotein</keyword>
<keyword evidence="1 10" id="KW-0813">Transport</keyword>
<comment type="cofactor">
    <cofactor evidence="11">
        <name>[2Fe-2S] cluster</name>
        <dbReference type="ChEBI" id="CHEBI:190135"/>
    </cofactor>
    <text evidence="11">Binds 1 [2Fe-2S] cluster per subunit.</text>
</comment>
<dbReference type="Pfam" id="PF00175">
    <property type="entry name" value="NAD_binding_1"/>
    <property type="match status" value="1"/>
</dbReference>
<dbReference type="Gene3D" id="3.40.50.80">
    <property type="entry name" value="Nucleotide-binding domain of ferredoxin-NADP reductase (FNR) module"/>
    <property type="match status" value="1"/>
</dbReference>
<dbReference type="NCBIfam" id="NF000796">
    <property type="entry name" value="PRK00054.1-1"/>
    <property type="match status" value="1"/>
</dbReference>
<protein>
    <recommendedName>
        <fullName evidence="10">Probable dihydroorotate dehydrogenase B (NAD(+)), electron transfer subunit</fullName>
    </recommendedName>
    <alternativeName>
        <fullName evidence="10">Dihydroorotate oxidase B, electron transfer subunit</fullName>
    </alternativeName>
</protein>
<dbReference type="Proteomes" id="UP000186851">
    <property type="component" value="Chromosome"/>
</dbReference>
<reference evidence="13" key="1">
    <citation type="journal article" date="2017" name="Nature">
        <title>Asgard archaea illuminate the origin of eukaryotic cellular complexity.</title>
        <authorList>
            <person name="Zaremba-Niedzwiedzka K."/>
            <person name="Caceres E.F."/>
            <person name="Saw J.H."/>
            <person name="Backstrom D."/>
            <person name="Juzokaite L."/>
            <person name="Vancaester E."/>
            <person name="Seitz K.W."/>
            <person name="Anantharaman K."/>
            <person name="Starnawski P."/>
            <person name="Kjeldsen K.U."/>
            <person name="Scott M.B."/>
            <person name="Nunoura T."/>
            <person name="Banfield J.F."/>
            <person name="Schramm A."/>
            <person name="Baker B.J."/>
            <person name="Spang A."/>
            <person name="Ettema T.J.G."/>
        </authorList>
    </citation>
    <scope>NUCLEOTIDE SEQUENCE</scope>
    <source>
        <strain evidence="13">LCB_4</strain>
    </source>
</reference>
<dbReference type="GO" id="GO:0016491">
    <property type="term" value="F:oxidoreductase activity"/>
    <property type="evidence" value="ECO:0007669"/>
    <property type="project" value="InterPro"/>
</dbReference>
<dbReference type="InterPro" id="IPR017938">
    <property type="entry name" value="Riboflavin_synthase-like_b-brl"/>
</dbReference>
<comment type="subunit">
    <text evidence="10">Heterotetramer of 2 PyrK and 2 PyrD type B subunits.</text>
</comment>
<comment type="similarity">
    <text evidence="10">Belongs to the PyrK family.</text>
</comment>